<dbReference type="Proteomes" id="UP000249293">
    <property type="component" value="Chromosome 3"/>
</dbReference>
<dbReference type="InterPro" id="IPR036249">
    <property type="entry name" value="Thioredoxin-like_sf"/>
</dbReference>
<dbReference type="OrthoDB" id="37297at2759"/>
<proteinExistence type="predicted"/>
<accession>A0A2U9R7C1</accession>
<dbReference type="Gene3D" id="3.40.30.10">
    <property type="entry name" value="Glutaredoxin"/>
    <property type="match status" value="1"/>
</dbReference>
<gene>
    <name evidence="1" type="ORF">C5L36_0C11380</name>
</gene>
<dbReference type="CDD" id="cd02972">
    <property type="entry name" value="DsbA_family"/>
    <property type="match status" value="1"/>
</dbReference>
<evidence type="ECO:0000313" key="2">
    <source>
        <dbReference type="Proteomes" id="UP000249293"/>
    </source>
</evidence>
<dbReference type="VEuPathDB" id="FungiDB:C5L36_0C11380"/>
<dbReference type="AlphaFoldDB" id="A0A2U9R7C1"/>
<protein>
    <submittedName>
        <fullName evidence="1">Uncharacterized protein</fullName>
    </submittedName>
</protein>
<dbReference type="PANTHER" id="PTHR33875">
    <property type="entry name" value="OS09G0542200 PROTEIN"/>
    <property type="match status" value="1"/>
</dbReference>
<dbReference type="GeneID" id="40385028"/>
<dbReference type="EMBL" id="CP028775">
    <property type="protein sequence ID" value="AWU77233.1"/>
    <property type="molecule type" value="Genomic_DNA"/>
</dbReference>
<keyword evidence="2" id="KW-1185">Reference proteome</keyword>
<dbReference type="KEGG" id="pkz:C5L36_0C11380"/>
<dbReference type="PANTHER" id="PTHR33875:SF2">
    <property type="entry name" value="ACR183CP"/>
    <property type="match status" value="1"/>
</dbReference>
<evidence type="ECO:0000313" key="1">
    <source>
        <dbReference type="EMBL" id="AWU77233.1"/>
    </source>
</evidence>
<organism evidence="1 2">
    <name type="scientific">Pichia kudriavzevii</name>
    <name type="common">Yeast</name>
    <name type="synonym">Issatchenkia orientalis</name>
    <dbReference type="NCBI Taxonomy" id="4909"/>
    <lineage>
        <taxon>Eukaryota</taxon>
        <taxon>Fungi</taxon>
        <taxon>Dikarya</taxon>
        <taxon>Ascomycota</taxon>
        <taxon>Saccharomycotina</taxon>
        <taxon>Pichiomycetes</taxon>
        <taxon>Pichiales</taxon>
        <taxon>Pichiaceae</taxon>
        <taxon>Pichia</taxon>
    </lineage>
</organism>
<sequence length="221" mass="25176">MVLTKSFIRHHLKAMSGIKPIYYASHVYPRGTATTTNVNISANVELYLDYNCPYSAKLFKKFQDEVFPKVDNVSFTFIHVVQPWHGVQSSVLHEIGIALSKVVPEKFWEYSRLVFDLIEHWYDTEIIDMTRGDIIESVLKEVAPLVTETQLKQIRGLVSIRRSTIPDNTGNGVTGDVKYFTRYHRTRGVHMTPTVFIDGVISSNIESSTPTLEIVNLLSKL</sequence>
<dbReference type="STRING" id="4909.A0A2U9R7C1"/>
<dbReference type="SUPFAM" id="SSF52833">
    <property type="entry name" value="Thioredoxin-like"/>
    <property type="match status" value="1"/>
</dbReference>
<dbReference type="RefSeq" id="XP_029322710.1">
    <property type="nucleotide sequence ID" value="XM_029466850.1"/>
</dbReference>
<reference evidence="1 2" key="1">
    <citation type="submission" date="2018-06" db="EMBL/GenBank/DDBJ databases">
        <title>Population genomics shows no distinction between pathogenic Candida krusei and environmental Pichia kudriavzevii: One species, four names.</title>
        <authorList>
            <person name="Douglass A.P."/>
            <person name="Offei B."/>
            <person name="Braun-Galleani S."/>
            <person name="Coughlan A.Y."/>
            <person name="Martos A."/>
            <person name="Ortiz-Merino R.A."/>
            <person name="Byrne K.P."/>
            <person name="Wolfe K.H."/>
        </authorList>
    </citation>
    <scope>NUCLEOTIDE SEQUENCE [LARGE SCALE GENOMIC DNA]</scope>
    <source>
        <strain evidence="1 2">CBS573</strain>
    </source>
</reference>
<name>A0A2U9R7C1_PICKU</name>